<evidence type="ECO:0000313" key="2">
    <source>
        <dbReference type="EMBL" id="CAH9076592.1"/>
    </source>
</evidence>
<feature type="region of interest" description="Disordered" evidence="1">
    <location>
        <begin position="58"/>
        <end position="89"/>
    </location>
</feature>
<organism evidence="2 3">
    <name type="scientific">Cuscuta epithymum</name>
    <dbReference type="NCBI Taxonomy" id="186058"/>
    <lineage>
        <taxon>Eukaryota</taxon>
        <taxon>Viridiplantae</taxon>
        <taxon>Streptophyta</taxon>
        <taxon>Embryophyta</taxon>
        <taxon>Tracheophyta</taxon>
        <taxon>Spermatophyta</taxon>
        <taxon>Magnoliopsida</taxon>
        <taxon>eudicotyledons</taxon>
        <taxon>Gunneridae</taxon>
        <taxon>Pentapetalae</taxon>
        <taxon>asterids</taxon>
        <taxon>lamiids</taxon>
        <taxon>Solanales</taxon>
        <taxon>Convolvulaceae</taxon>
        <taxon>Cuscuteae</taxon>
        <taxon>Cuscuta</taxon>
        <taxon>Cuscuta subgen. Cuscuta</taxon>
    </lineage>
</organism>
<protein>
    <submittedName>
        <fullName evidence="2">Uncharacterized protein</fullName>
    </submittedName>
</protein>
<evidence type="ECO:0000313" key="3">
    <source>
        <dbReference type="Proteomes" id="UP001152523"/>
    </source>
</evidence>
<gene>
    <name evidence="2" type="ORF">CEPIT_LOCUS5951</name>
</gene>
<accession>A0AAV0CJZ8</accession>
<proteinExistence type="predicted"/>
<dbReference type="EMBL" id="CAMAPF010000030">
    <property type="protein sequence ID" value="CAH9076592.1"/>
    <property type="molecule type" value="Genomic_DNA"/>
</dbReference>
<reference evidence="2" key="1">
    <citation type="submission" date="2022-07" db="EMBL/GenBank/DDBJ databases">
        <authorList>
            <person name="Macas J."/>
            <person name="Novak P."/>
            <person name="Neumann P."/>
        </authorList>
    </citation>
    <scope>NUCLEOTIDE SEQUENCE</scope>
</reference>
<dbReference type="Proteomes" id="UP001152523">
    <property type="component" value="Unassembled WGS sequence"/>
</dbReference>
<evidence type="ECO:0000256" key="1">
    <source>
        <dbReference type="SAM" id="MobiDB-lite"/>
    </source>
</evidence>
<sequence>MVTATSNIQIVDFQQRHLNIYSKLENFCLSQTDSRSTNTMESGTYGLSAPTKVSILSPQVSKNKDPGHRIKGAKEVSIDKRNEQKDCRN</sequence>
<keyword evidence="3" id="KW-1185">Reference proteome</keyword>
<dbReference type="AlphaFoldDB" id="A0AAV0CJZ8"/>
<name>A0AAV0CJZ8_9ASTE</name>
<feature type="compositionally biased region" description="Basic and acidic residues" evidence="1">
    <location>
        <begin position="62"/>
        <end position="89"/>
    </location>
</feature>
<comment type="caution">
    <text evidence="2">The sequence shown here is derived from an EMBL/GenBank/DDBJ whole genome shotgun (WGS) entry which is preliminary data.</text>
</comment>